<reference evidence="1 2" key="1">
    <citation type="submission" date="2013-05" db="EMBL/GenBank/DDBJ databases">
        <authorList>
            <person name="Harkins D.M."/>
            <person name="Durkin A.S."/>
            <person name="Brinkac L.M."/>
            <person name="Haft D.H."/>
            <person name="Selengut J.D."/>
            <person name="Sanka R."/>
            <person name="DePew J."/>
            <person name="Purushe J."/>
            <person name="Hartskeerl R.A."/>
            <person name="Ahmed A."/>
            <person name="van der Linden H."/>
            <person name="Goris M.G.A."/>
            <person name="Vinetz J.M."/>
            <person name="Sutton G.G."/>
            <person name="Nierman W.C."/>
            <person name="Fouts D.E."/>
        </authorList>
    </citation>
    <scope>NUCLEOTIDE SEQUENCE [LARGE SCALE GENOMIC DNA]</scope>
    <source>
        <strain evidence="1 2">CZ214</strain>
    </source>
</reference>
<protein>
    <submittedName>
        <fullName evidence="1">Uncharacterized protein</fullName>
    </submittedName>
</protein>
<dbReference type="Proteomes" id="UP000015442">
    <property type="component" value="Unassembled WGS sequence"/>
</dbReference>
<sequence>MKTKSIQSIGIIKKINSGIRNFSNVIKTQVLFYDLPKY</sequence>
<evidence type="ECO:0000313" key="2">
    <source>
        <dbReference type="Proteomes" id="UP000015442"/>
    </source>
</evidence>
<comment type="caution">
    <text evidence="1">The sequence shown here is derived from an EMBL/GenBank/DDBJ whole genome shotgun (WGS) entry which is preliminary data.</text>
</comment>
<dbReference type="EMBL" id="AKWY02000034">
    <property type="protein sequence ID" value="EQA69869.1"/>
    <property type="molecule type" value="Genomic_DNA"/>
</dbReference>
<organism evidence="1 2">
    <name type="scientific">Leptospira noguchii serovar Panama str. CZ214</name>
    <dbReference type="NCBI Taxonomy" id="1001595"/>
    <lineage>
        <taxon>Bacteria</taxon>
        <taxon>Pseudomonadati</taxon>
        <taxon>Spirochaetota</taxon>
        <taxon>Spirochaetia</taxon>
        <taxon>Leptospirales</taxon>
        <taxon>Leptospiraceae</taxon>
        <taxon>Leptospira</taxon>
    </lineage>
</organism>
<name>T0FII0_9LEPT</name>
<evidence type="ECO:0000313" key="1">
    <source>
        <dbReference type="EMBL" id="EQA69869.1"/>
    </source>
</evidence>
<dbReference type="AlphaFoldDB" id="T0FII0"/>
<proteinExistence type="predicted"/>
<accession>T0FII0</accession>
<gene>
    <name evidence="1" type="ORF">LEP1GSC059_2100</name>
</gene>